<accession>A0ABX2HQA3</accession>
<dbReference type="Gene3D" id="1.10.10.10">
    <property type="entry name" value="Winged helix-like DNA-binding domain superfamily/Winged helix DNA-binding domain"/>
    <property type="match status" value="1"/>
</dbReference>
<keyword evidence="1" id="KW-0805">Transcription regulation</keyword>
<comment type="caution">
    <text evidence="5">The sequence shown here is derived from an EMBL/GenBank/DDBJ whole genome shotgun (WGS) entry which is preliminary data.</text>
</comment>
<dbReference type="InterPro" id="IPR028978">
    <property type="entry name" value="Chorismate_lyase_/UTRA_dom_sf"/>
</dbReference>
<name>A0ABX2HQA3_9FIRM</name>
<dbReference type="PANTHER" id="PTHR44846:SF1">
    <property type="entry name" value="MANNOSYL-D-GLYCERATE TRANSPORT_METABOLISM SYSTEM REPRESSOR MNGR-RELATED"/>
    <property type="match status" value="1"/>
</dbReference>
<dbReference type="InterPro" id="IPR036388">
    <property type="entry name" value="WH-like_DNA-bd_sf"/>
</dbReference>
<evidence type="ECO:0000256" key="2">
    <source>
        <dbReference type="ARBA" id="ARBA00023125"/>
    </source>
</evidence>
<dbReference type="SUPFAM" id="SSF46785">
    <property type="entry name" value="Winged helix' DNA-binding domain"/>
    <property type="match status" value="1"/>
</dbReference>
<dbReference type="PANTHER" id="PTHR44846">
    <property type="entry name" value="MANNOSYL-D-GLYCERATE TRANSPORT/METABOLISM SYSTEM REPRESSOR MNGR-RELATED"/>
    <property type="match status" value="1"/>
</dbReference>
<keyword evidence="3" id="KW-0804">Transcription</keyword>
<dbReference type="EMBL" id="JAAITT010000031">
    <property type="protein sequence ID" value="NSJ50814.1"/>
    <property type="molecule type" value="Genomic_DNA"/>
</dbReference>
<dbReference type="Pfam" id="PF00392">
    <property type="entry name" value="GntR"/>
    <property type="match status" value="1"/>
</dbReference>
<feature type="domain" description="HTH gntR-type" evidence="4">
    <location>
        <begin position="17"/>
        <end position="85"/>
    </location>
</feature>
<keyword evidence="2" id="KW-0238">DNA-binding</keyword>
<evidence type="ECO:0000313" key="5">
    <source>
        <dbReference type="EMBL" id="NSJ50814.1"/>
    </source>
</evidence>
<dbReference type="SMART" id="SM00345">
    <property type="entry name" value="HTH_GNTR"/>
    <property type="match status" value="1"/>
</dbReference>
<dbReference type="InterPro" id="IPR050679">
    <property type="entry name" value="Bact_HTH_transcr_reg"/>
</dbReference>
<dbReference type="PRINTS" id="PR00035">
    <property type="entry name" value="HTHGNTR"/>
</dbReference>
<dbReference type="SUPFAM" id="SSF64288">
    <property type="entry name" value="Chorismate lyase-like"/>
    <property type="match status" value="1"/>
</dbReference>
<dbReference type="Proteomes" id="UP000669239">
    <property type="component" value="Unassembled WGS sequence"/>
</dbReference>
<dbReference type="InterPro" id="IPR036390">
    <property type="entry name" value="WH_DNA-bd_sf"/>
</dbReference>
<keyword evidence="6" id="KW-1185">Reference proteome</keyword>
<dbReference type="InterPro" id="IPR011663">
    <property type="entry name" value="UTRA"/>
</dbReference>
<evidence type="ECO:0000256" key="3">
    <source>
        <dbReference type="ARBA" id="ARBA00023163"/>
    </source>
</evidence>
<sequence length="243" mass="27579">MEGVMGTSKNVNPDSMTPMYKQIIDILSRKMDEGELKPGDRIPSEAELMQTYHVSRITVRSAINELEEDGMVVRSRGKGTFVASRKALYSVDDQIGFTHSCFQEGKVPRTEVLSVSWIYPTRADVEFFGMDEDETILCTKRLRYVDDVPTMIEVNHYNGGFGFLEREDLSQSLFEILQKHKIRLGEHIRILEVCYANSSDAGILGVKPGAALLLFTDKHEDSGGSPLYISRQMYCTERLKFYV</sequence>
<protein>
    <submittedName>
        <fullName evidence="5">GntR family transcriptional regulator</fullName>
    </submittedName>
</protein>
<evidence type="ECO:0000256" key="1">
    <source>
        <dbReference type="ARBA" id="ARBA00023015"/>
    </source>
</evidence>
<dbReference type="CDD" id="cd07377">
    <property type="entry name" value="WHTH_GntR"/>
    <property type="match status" value="1"/>
</dbReference>
<organism evidence="5 6">
    <name type="scientific">Enterocloster aldenensis</name>
    <dbReference type="NCBI Taxonomy" id="358742"/>
    <lineage>
        <taxon>Bacteria</taxon>
        <taxon>Bacillati</taxon>
        <taxon>Bacillota</taxon>
        <taxon>Clostridia</taxon>
        <taxon>Lachnospirales</taxon>
        <taxon>Lachnospiraceae</taxon>
        <taxon>Enterocloster</taxon>
    </lineage>
</organism>
<evidence type="ECO:0000259" key="4">
    <source>
        <dbReference type="PROSITE" id="PS50949"/>
    </source>
</evidence>
<dbReference type="PROSITE" id="PS50949">
    <property type="entry name" value="HTH_GNTR"/>
    <property type="match status" value="1"/>
</dbReference>
<dbReference type="Pfam" id="PF07702">
    <property type="entry name" value="UTRA"/>
    <property type="match status" value="1"/>
</dbReference>
<dbReference type="SMART" id="SM00866">
    <property type="entry name" value="UTRA"/>
    <property type="match status" value="1"/>
</dbReference>
<gene>
    <name evidence="5" type="ORF">G5B36_19190</name>
</gene>
<proteinExistence type="predicted"/>
<reference evidence="5 6" key="1">
    <citation type="journal article" date="2020" name="Cell Host Microbe">
        <title>Functional and Genomic Variation between Human-Derived Isolates of Lachnospiraceae Reveals Inter- and Intra-Species Diversity.</title>
        <authorList>
            <person name="Sorbara M.T."/>
            <person name="Littmann E.R."/>
            <person name="Fontana E."/>
            <person name="Moody T.U."/>
            <person name="Kohout C.E."/>
            <person name="Gjonbalaj M."/>
            <person name="Eaton V."/>
            <person name="Seok R."/>
            <person name="Leiner I.M."/>
            <person name="Pamer E.G."/>
        </authorList>
    </citation>
    <scope>NUCLEOTIDE SEQUENCE [LARGE SCALE GENOMIC DNA]</scope>
    <source>
        <strain evidence="5 6">MSK.1.17</strain>
    </source>
</reference>
<dbReference type="Gene3D" id="3.40.1410.10">
    <property type="entry name" value="Chorismate lyase-like"/>
    <property type="match status" value="1"/>
</dbReference>
<dbReference type="InterPro" id="IPR000524">
    <property type="entry name" value="Tscrpt_reg_HTH_GntR"/>
</dbReference>
<evidence type="ECO:0000313" key="6">
    <source>
        <dbReference type="Proteomes" id="UP000669239"/>
    </source>
</evidence>